<dbReference type="CDD" id="cd03220">
    <property type="entry name" value="ABC_KpsT_Wzt"/>
    <property type="match status" value="1"/>
</dbReference>
<dbReference type="GO" id="GO:0005524">
    <property type="term" value="F:ATP binding"/>
    <property type="evidence" value="ECO:0007669"/>
    <property type="project" value="UniProtKB-KW"/>
</dbReference>
<sequence>MNTVVKVEHLSKEYRLGVIGNGSLWKDIQSWNAKLQGKPDPWTRINEESRIGKRDHFWALKDVSFEVQRGERLGIIGRNGAGKSTLLKILSQITAPTEGTVKMRGHVASLLEVGTGFHPEFTGRENIYLNGAILGMSKTDIDRNFDEIVAFSEIEPEFIDTPVKRYSSGMYVRLAFAVAAHLDSEILIADEVLAVGDVKFQEKCLGKMKDVSENEGRTILFVSHSMGAVKKLCQMGVLLEHGEITAQGKIDDVASSYERLLNN</sequence>
<dbReference type="InterPro" id="IPR003593">
    <property type="entry name" value="AAA+_ATPase"/>
</dbReference>
<dbReference type="Pfam" id="PF00005">
    <property type="entry name" value="ABC_tran"/>
    <property type="match status" value="1"/>
</dbReference>
<evidence type="ECO:0000259" key="5">
    <source>
        <dbReference type="PROSITE" id="PS50893"/>
    </source>
</evidence>
<proteinExistence type="inferred from homology"/>
<dbReference type="InterPro" id="IPR003439">
    <property type="entry name" value="ABC_transporter-like_ATP-bd"/>
</dbReference>
<dbReference type="InterPro" id="IPR027417">
    <property type="entry name" value="P-loop_NTPase"/>
</dbReference>
<gene>
    <name evidence="6" type="ORF">SPIRO4BDMA_50753</name>
</gene>
<dbReference type="AlphaFoldDB" id="A0A3P3XSH0"/>
<dbReference type="PROSITE" id="PS50893">
    <property type="entry name" value="ABC_TRANSPORTER_2"/>
    <property type="match status" value="1"/>
</dbReference>
<evidence type="ECO:0000256" key="4">
    <source>
        <dbReference type="ARBA" id="ARBA00022840"/>
    </source>
</evidence>
<protein>
    <submittedName>
        <fullName evidence="6">O-antigen export system ATP-binding protein RfbB</fullName>
    </submittedName>
</protein>
<organism evidence="6">
    <name type="scientific">uncultured spirochete</name>
    <dbReference type="NCBI Taxonomy" id="156406"/>
    <lineage>
        <taxon>Bacteria</taxon>
        <taxon>Pseudomonadati</taxon>
        <taxon>Spirochaetota</taxon>
        <taxon>Spirochaetia</taxon>
        <taxon>Spirochaetales</taxon>
        <taxon>environmental samples</taxon>
    </lineage>
</organism>
<evidence type="ECO:0000256" key="2">
    <source>
        <dbReference type="ARBA" id="ARBA00022448"/>
    </source>
</evidence>
<evidence type="ECO:0000256" key="3">
    <source>
        <dbReference type="ARBA" id="ARBA00022741"/>
    </source>
</evidence>
<dbReference type="SMART" id="SM00382">
    <property type="entry name" value="AAA"/>
    <property type="match status" value="1"/>
</dbReference>
<dbReference type="GO" id="GO:0016887">
    <property type="term" value="F:ATP hydrolysis activity"/>
    <property type="evidence" value="ECO:0007669"/>
    <property type="project" value="InterPro"/>
</dbReference>
<dbReference type="SUPFAM" id="SSF52540">
    <property type="entry name" value="P-loop containing nucleoside triphosphate hydrolases"/>
    <property type="match status" value="1"/>
</dbReference>
<dbReference type="PANTHER" id="PTHR46743">
    <property type="entry name" value="TEICHOIC ACIDS EXPORT ATP-BINDING PROTEIN TAGH"/>
    <property type="match status" value="1"/>
</dbReference>
<dbReference type="EMBL" id="FWDO01000005">
    <property type="protein sequence ID" value="SLM19238.1"/>
    <property type="molecule type" value="Genomic_DNA"/>
</dbReference>
<comment type="similarity">
    <text evidence="1">Belongs to the ABC transporter superfamily.</text>
</comment>
<dbReference type="InterPro" id="IPR015860">
    <property type="entry name" value="ABC_transpr_TagH-like"/>
</dbReference>
<keyword evidence="3" id="KW-0547">Nucleotide-binding</keyword>
<feature type="domain" description="ABC transporter" evidence="5">
    <location>
        <begin position="43"/>
        <end position="263"/>
    </location>
</feature>
<dbReference type="Gene3D" id="3.40.50.300">
    <property type="entry name" value="P-loop containing nucleotide triphosphate hydrolases"/>
    <property type="match status" value="1"/>
</dbReference>
<name>A0A3P3XSH0_9SPIR</name>
<dbReference type="GO" id="GO:0140359">
    <property type="term" value="F:ABC-type transporter activity"/>
    <property type="evidence" value="ECO:0007669"/>
    <property type="project" value="InterPro"/>
</dbReference>
<evidence type="ECO:0000313" key="6">
    <source>
        <dbReference type="EMBL" id="SLM19238.1"/>
    </source>
</evidence>
<evidence type="ECO:0000256" key="1">
    <source>
        <dbReference type="ARBA" id="ARBA00005417"/>
    </source>
</evidence>
<dbReference type="PANTHER" id="PTHR46743:SF2">
    <property type="entry name" value="TEICHOIC ACIDS EXPORT ATP-BINDING PROTEIN TAGH"/>
    <property type="match status" value="1"/>
</dbReference>
<dbReference type="GO" id="GO:0016020">
    <property type="term" value="C:membrane"/>
    <property type="evidence" value="ECO:0007669"/>
    <property type="project" value="InterPro"/>
</dbReference>
<keyword evidence="2" id="KW-0813">Transport</keyword>
<reference evidence="6" key="1">
    <citation type="submission" date="2017-02" db="EMBL/GenBank/DDBJ databases">
        <authorList>
            <person name="Regsiter A."/>
            <person name="William W."/>
        </authorList>
    </citation>
    <scope>NUCLEOTIDE SEQUENCE</scope>
    <source>
        <strain evidence="6">BdmA 4</strain>
    </source>
</reference>
<accession>A0A3P3XSH0</accession>
<dbReference type="InterPro" id="IPR050683">
    <property type="entry name" value="Bact_Polysacc_Export_ATP-bd"/>
</dbReference>
<keyword evidence="4 6" id="KW-0067">ATP-binding</keyword>